<dbReference type="SUPFAM" id="SSF54001">
    <property type="entry name" value="Cysteine proteinases"/>
    <property type="match status" value="1"/>
</dbReference>
<dbReference type="PANTHER" id="PTHR31973">
    <property type="entry name" value="POLYPROTEIN, PUTATIVE-RELATED"/>
    <property type="match status" value="1"/>
</dbReference>
<reference evidence="8 9" key="1">
    <citation type="submission" date="2019-08" db="EMBL/GenBank/DDBJ databases">
        <title>Draft genome sequences of two oriental melons (Cucumis melo L. var makuwa).</title>
        <authorList>
            <person name="Kwon S.-Y."/>
        </authorList>
    </citation>
    <scope>NUCLEOTIDE SEQUENCE [LARGE SCALE GENOMIC DNA]</scope>
    <source>
        <strain evidence="9">cv. Chang Bougi</strain>
        <strain evidence="8">cv. SW 3</strain>
        <tissue evidence="6">Leaf</tissue>
    </source>
</reference>
<name>A0A5A7UBL2_CUCMM</name>
<dbReference type="Gene3D" id="3.40.395.10">
    <property type="entry name" value="Adenoviral Proteinase, Chain A"/>
    <property type="match status" value="1"/>
</dbReference>
<dbReference type="InterPro" id="IPR006564">
    <property type="entry name" value="Znf_PMZ"/>
</dbReference>
<organism evidence="6 8">
    <name type="scientific">Cucumis melo var. makuwa</name>
    <name type="common">Oriental melon</name>
    <dbReference type="NCBI Taxonomy" id="1194695"/>
    <lineage>
        <taxon>Eukaryota</taxon>
        <taxon>Viridiplantae</taxon>
        <taxon>Streptophyta</taxon>
        <taxon>Embryophyta</taxon>
        <taxon>Tracheophyta</taxon>
        <taxon>Spermatophyta</taxon>
        <taxon>Magnoliopsida</taxon>
        <taxon>eudicotyledons</taxon>
        <taxon>Gunneridae</taxon>
        <taxon>Pentapetalae</taxon>
        <taxon>rosids</taxon>
        <taxon>fabids</taxon>
        <taxon>Cucurbitales</taxon>
        <taxon>Cucurbitaceae</taxon>
        <taxon>Benincaseae</taxon>
        <taxon>Cucumis</taxon>
    </lineage>
</organism>
<dbReference type="SMART" id="SM00575">
    <property type="entry name" value="ZnF_PMZ"/>
    <property type="match status" value="1"/>
</dbReference>
<gene>
    <name evidence="7" type="ORF">E5676_scaffold675G00930</name>
    <name evidence="6" type="ORF">E6C27_scaffold2606G00440</name>
</gene>
<dbReference type="GO" id="GO:0008270">
    <property type="term" value="F:zinc ion binding"/>
    <property type="evidence" value="ECO:0007669"/>
    <property type="project" value="InterPro"/>
</dbReference>
<dbReference type="EMBL" id="SSTD01014234">
    <property type="protein sequence ID" value="TYK04402.1"/>
    <property type="molecule type" value="Genomic_DNA"/>
</dbReference>
<dbReference type="EMBL" id="SSTE01011518">
    <property type="protein sequence ID" value="KAA0051015.1"/>
    <property type="molecule type" value="Genomic_DNA"/>
</dbReference>
<dbReference type="GO" id="GO:0006508">
    <property type="term" value="P:proteolysis"/>
    <property type="evidence" value="ECO:0007669"/>
    <property type="project" value="UniProtKB-KW"/>
</dbReference>
<evidence type="ECO:0000313" key="9">
    <source>
        <dbReference type="Proteomes" id="UP000321947"/>
    </source>
</evidence>
<dbReference type="GO" id="GO:0008234">
    <property type="term" value="F:cysteine-type peptidase activity"/>
    <property type="evidence" value="ECO:0007669"/>
    <property type="project" value="InterPro"/>
</dbReference>
<dbReference type="InterPro" id="IPR038765">
    <property type="entry name" value="Papain-like_cys_pep_sf"/>
</dbReference>
<comment type="similarity">
    <text evidence="1">Belongs to the peptidase C48 family.</text>
</comment>
<sequence>MTSTLTKWAELVLQKKQKRALTMKVNPIDCYQFHAKDLDKEEVVNLQTQECTCKEFQAEQLPYSHAIAATWDCNINVYSLCANYYTNECLLAAYAEAVYSVGNQSDWKTSEDYVHMTVLPSKVVKRVGRPKKKRIPSVGEAPKLRWLYLATSILLPLSHAKCISSVALAVFIETVMVRKDKKIQFDMDILGRVDDEEVFKSFDWSTFFYTRLLNSLKTSLQGKKEAYELKKIKSSKAVAYYNIKGYTVVKRKLKLSTQEKAFMESRIRRDDNMQMEDDESIPDINNSDTNTLDHAMNNKSLEQSNSSPQLSPRRKQSETVVDQSEMNPITNKKCCRSKKSNDKEQQSHSKSYKKLKNEIKEVRKDLSTLTSIVSRMDDIIRKQSLELSEMKQMLERLVKNKMLHLKQLCKRTFRVIDSAFITEINKPDCIVWQRLFDTHLLTHDNQKAEWTDAVTHLNIWAEEYLVYYFNTPVDDFQDKPGWGDVNYVIDCINIKEHWLAIAADMRKCKIYVFDSMPIYVEKKLVGQALEMPTRCIASLTIAIGVNLHSKRFKYSPWPVRRSNTTLQKGRSLNCGIFCSKFIDCLVTNADHGCLTVQNMKLFRQEYVLELWANK</sequence>
<dbReference type="PROSITE" id="PS50600">
    <property type="entry name" value="ULP_PROTEASE"/>
    <property type="match status" value="1"/>
</dbReference>
<dbReference type="InterPro" id="IPR003653">
    <property type="entry name" value="Peptidase_C48_C"/>
</dbReference>
<feature type="compositionally biased region" description="Polar residues" evidence="4">
    <location>
        <begin position="283"/>
        <end position="310"/>
    </location>
</feature>
<comment type="caution">
    <text evidence="6">The sequence shown here is derived from an EMBL/GenBank/DDBJ whole genome shotgun (WGS) entry which is preliminary data.</text>
</comment>
<evidence type="ECO:0000259" key="5">
    <source>
        <dbReference type="PROSITE" id="PS50600"/>
    </source>
</evidence>
<protein>
    <submittedName>
        <fullName evidence="6">Ulp1-like peptidase</fullName>
    </submittedName>
</protein>
<evidence type="ECO:0000313" key="8">
    <source>
        <dbReference type="Proteomes" id="UP000321393"/>
    </source>
</evidence>
<evidence type="ECO:0000256" key="1">
    <source>
        <dbReference type="ARBA" id="ARBA00005234"/>
    </source>
</evidence>
<dbReference type="Proteomes" id="UP000321393">
    <property type="component" value="Unassembled WGS sequence"/>
</dbReference>
<dbReference type="AlphaFoldDB" id="A0A5A7UBL2"/>
<keyword evidence="2" id="KW-0645">Protease</keyword>
<dbReference type="PANTHER" id="PTHR31973:SF187">
    <property type="entry name" value="MUTATOR TRANSPOSASE MUDRA PROTEIN"/>
    <property type="match status" value="1"/>
</dbReference>
<dbReference type="Proteomes" id="UP000321947">
    <property type="component" value="Unassembled WGS sequence"/>
</dbReference>
<evidence type="ECO:0000256" key="3">
    <source>
        <dbReference type="ARBA" id="ARBA00022801"/>
    </source>
</evidence>
<proteinExistence type="inferred from homology"/>
<feature type="region of interest" description="Disordered" evidence="4">
    <location>
        <begin position="266"/>
        <end position="354"/>
    </location>
</feature>
<evidence type="ECO:0000313" key="6">
    <source>
        <dbReference type="EMBL" id="KAA0051015.1"/>
    </source>
</evidence>
<evidence type="ECO:0000256" key="4">
    <source>
        <dbReference type="SAM" id="MobiDB-lite"/>
    </source>
</evidence>
<evidence type="ECO:0000313" key="7">
    <source>
        <dbReference type="EMBL" id="TYK04402.1"/>
    </source>
</evidence>
<keyword evidence="3" id="KW-0378">Hydrolase</keyword>
<dbReference type="Pfam" id="PF02902">
    <property type="entry name" value="Peptidase_C48"/>
    <property type="match status" value="1"/>
</dbReference>
<evidence type="ECO:0000256" key="2">
    <source>
        <dbReference type="ARBA" id="ARBA00022670"/>
    </source>
</evidence>
<feature type="compositionally biased region" description="Polar residues" evidence="4">
    <location>
        <begin position="318"/>
        <end position="330"/>
    </location>
</feature>
<feature type="domain" description="Ubiquitin-like protease family profile" evidence="5">
    <location>
        <begin position="359"/>
        <end position="585"/>
    </location>
</feature>
<accession>A0A5A7UBL2</accession>